<comment type="caution">
    <text evidence="1">The sequence shown here is derived from an EMBL/GenBank/DDBJ whole genome shotgun (WGS) entry which is preliminary data.</text>
</comment>
<gene>
    <name evidence="1" type="ORF">PN457_05445</name>
</gene>
<dbReference type="RefSeq" id="WP_271731842.1">
    <property type="nucleotide sequence ID" value="NZ_JANQDP010000068.1"/>
</dbReference>
<dbReference type="EMBL" id="JAQMUH010000068">
    <property type="protein sequence ID" value="MDB9539109.1"/>
    <property type="molecule type" value="Genomic_DNA"/>
</dbReference>
<name>A0ABT5AQC9_9CYAN</name>
<evidence type="ECO:0000313" key="1">
    <source>
        <dbReference type="EMBL" id="MDB9539109.1"/>
    </source>
</evidence>
<reference evidence="1 2" key="1">
    <citation type="submission" date="2023-01" db="EMBL/GenBank/DDBJ databases">
        <title>Genomes from the Australian National Cyanobacteria Reference Collection.</title>
        <authorList>
            <person name="Willis A."/>
            <person name="Lee E.M.F."/>
        </authorList>
    </citation>
    <scope>NUCLEOTIDE SEQUENCE [LARGE SCALE GENOMIC DNA]</scope>
    <source>
        <strain evidence="1 2">CS-1033</strain>
    </source>
</reference>
<proteinExistence type="predicted"/>
<organism evidence="1 2">
    <name type="scientific">Anabaenopsis arnoldii</name>
    <dbReference type="NCBI Taxonomy" id="2152938"/>
    <lineage>
        <taxon>Bacteria</taxon>
        <taxon>Bacillati</taxon>
        <taxon>Cyanobacteriota</taxon>
        <taxon>Cyanophyceae</taxon>
        <taxon>Nostocales</taxon>
        <taxon>Nodulariaceae</taxon>
        <taxon>Anabaenopsis</taxon>
    </lineage>
</organism>
<accession>A0ABT5AQC9</accession>
<keyword evidence="2" id="KW-1185">Reference proteome</keyword>
<sequence>MNKLHKLLMTTTATVFIFGGNMNVAPAQNSPQLLAAFTSQKSDRQVGIDQSCVHYFYDSGDLVEKCTSFINSGYTRPRTRQVDVRGRWRRSGNFIYVEVRTSSGLSGTRKYEIIDQGLVNVQTGTRLIKQ</sequence>
<dbReference type="Proteomes" id="UP001212499">
    <property type="component" value="Unassembled WGS sequence"/>
</dbReference>
<evidence type="ECO:0000313" key="2">
    <source>
        <dbReference type="Proteomes" id="UP001212499"/>
    </source>
</evidence>
<protein>
    <submittedName>
        <fullName evidence="1">Uncharacterized protein</fullName>
    </submittedName>
</protein>